<dbReference type="Gene3D" id="3.30.70.2490">
    <property type="match status" value="1"/>
</dbReference>
<dbReference type="InterPro" id="IPR016039">
    <property type="entry name" value="Thiolase-like"/>
</dbReference>
<dbReference type="PROSITE" id="PS52004">
    <property type="entry name" value="KS3_2"/>
    <property type="match status" value="1"/>
</dbReference>
<dbReference type="Pfam" id="PF00109">
    <property type="entry name" value="ketoacyl-synt"/>
    <property type="match status" value="1"/>
</dbReference>
<dbReference type="InterPro" id="IPR020841">
    <property type="entry name" value="PKS_Beta-ketoAc_synthase_dom"/>
</dbReference>
<dbReference type="AlphaFoldDB" id="A0A9W7ZP18"/>
<feature type="non-terminal residue" evidence="8">
    <location>
        <position position="515"/>
    </location>
</feature>
<evidence type="ECO:0000256" key="6">
    <source>
        <dbReference type="ARBA" id="ARBA00023002"/>
    </source>
</evidence>
<dbReference type="OrthoDB" id="4251012at2759"/>
<dbReference type="SUPFAM" id="SSF53901">
    <property type="entry name" value="Thiolase-like"/>
    <property type="match status" value="1"/>
</dbReference>
<keyword evidence="8" id="KW-0012">Acyltransferase</keyword>
<evidence type="ECO:0000313" key="9">
    <source>
        <dbReference type="Proteomes" id="UP001150538"/>
    </source>
</evidence>
<feature type="domain" description="Ketosynthase family 3 (KS3)" evidence="7">
    <location>
        <begin position="221"/>
        <end position="515"/>
    </location>
</feature>
<protein>
    <recommendedName>
        <fullName evidence="1">beta-ketoacyl-[acyl-carrier-protein] synthase I</fullName>
        <ecNumber evidence="1">2.3.1.41</ecNumber>
    </recommendedName>
</protein>
<dbReference type="PANTHER" id="PTHR11712:SF336">
    <property type="entry name" value="3-OXOACYL-[ACYL-CARRIER-PROTEIN] SYNTHASE, MITOCHONDRIAL"/>
    <property type="match status" value="1"/>
</dbReference>
<name>A0A9W7ZP18_9FUNG</name>
<accession>A0A9W7ZP18</accession>
<dbReference type="GO" id="GO:0004315">
    <property type="term" value="F:3-oxoacyl-[acyl-carrier-protein] synthase activity"/>
    <property type="evidence" value="ECO:0007669"/>
    <property type="project" value="UniProtKB-EC"/>
</dbReference>
<keyword evidence="9" id="KW-1185">Reference proteome</keyword>
<dbReference type="FunFam" id="3.30.70.2490:FF:000001">
    <property type="entry name" value="Fatty acid synthase subunit alpha"/>
    <property type="match status" value="1"/>
</dbReference>
<dbReference type="GO" id="GO:0005829">
    <property type="term" value="C:cytosol"/>
    <property type="evidence" value="ECO:0007669"/>
    <property type="project" value="TreeGrafter"/>
</dbReference>
<keyword evidence="6" id="KW-0560">Oxidoreductase</keyword>
<proteinExistence type="predicted"/>
<dbReference type="GO" id="GO:0006633">
    <property type="term" value="P:fatty acid biosynthetic process"/>
    <property type="evidence" value="ECO:0007669"/>
    <property type="project" value="TreeGrafter"/>
</dbReference>
<dbReference type="InterPro" id="IPR047224">
    <property type="entry name" value="FAS_alpha_su_C"/>
</dbReference>
<keyword evidence="3" id="KW-0597">Phosphoprotein</keyword>
<dbReference type="InterPro" id="IPR014030">
    <property type="entry name" value="Ketoacyl_synth_N"/>
</dbReference>
<keyword evidence="4 8" id="KW-0808">Transferase</keyword>
<evidence type="ECO:0000256" key="3">
    <source>
        <dbReference type="ARBA" id="ARBA00022553"/>
    </source>
</evidence>
<evidence type="ECO:0000259" key="7">
    <source>
        <dbReference type="PROSITE" id="PS52004"/>
    </source>
</evidence>
<dbReference type="Proteomes" id="UP001150538">
    <property type="component" value="Unassembled WGS sequence"/>
</dbReference>
<dbReference type="InterPro" id="IPR000794">
    <property type="entry name" value="Beta-ketoacyl_synthase"/>
</dbReference>
<evidence type="ECO:0000256" key="1">
    <source>
        <dbReference type="ARBA" id="ARBA00013191"/>
    </source>
</evidence>
<evidence type="ECO:0000256" key="2">
    <source>
        <dbReference type="ARBA" id="ARBA00022450"/>
    </source>
</evidence>
<comment type="caution">
    <text evidence="8">The sequence shown here is derived from an EMBL/GenBank/DDBJ whole genome shotgun (WGS) entry which is preliminary data.</text>
</comment>
<reference evidence="8" key="1">
    <citation type="submission" date="2022-07" db="EMBL/GenBank/DDBJ databases">
        <title>Phylogenomic reconstructions and comparative analyses of Kickxellomycotina fungi.</title>
        <authorList>
            <person name="Reynolds N.K."/>
            <person name="Stajich J.E."/>
            <person name="Barry K."/>
            <person name="Grigoriev I.V."/>
            <person name="Crous P."/>
            <person name="Smith M.E."/>
        </authorList>
    </citation>
    <scope>NUCLEOTIDE SEQUENCE</scope>
    <source>
        <strain evidence="8">NBRC 100468</strain>
    </source>
</reference>
<organism evidence="8 9">
    <name type="scientific">Mycoemilia scoparia</name>
    <dbReference type="NCBI Taxonomy" id="417184"/>
    <lineage>
        <taxon>Eukaryota</taxon>
        <taxon>Fungi</taxon>
        <taxon>Fungi incertae sedis</taxon>
        <taxon>Zoopagomycota</taxon>
        <taxon>Kickxellomycotina</taxon>
        <taxon>Kickxellomycetes</taxon>
        <taxon>Kickxellales</taxon>
        <taxon>Kickxellaceae</taxon>
        <taxon>Mycoemilia</taxon>
    </lineage>
</organism>
<dbReference type="GO" id="GO:0016491">
    <property type="term" value="F:oxidoreductase activity"/>
    <property type="evidence" value="ECO:0007669"/>
    <property type="project" value="UniProtKB-KW"/>
</dbReference>
<dbReference type="EMBL" id="JANBPU010000838">
    <property type="protein sequence ID" value="KAJ1909020.1"/>
    <property type="molecule type" value="Genomic_DNA"/>
</dbReference>
<dbReference type="Gene3D" id="3.40.50.720">
    <property type="entry name" value="NAD(P)-binding Rossmann-like Domain"/>
    <property type="match status" value="1"/>
</dbReference>
<sequence length="515" mass="57496">MAFNILGLMHPTISNLAQSEPVWADLNGGFQFLPDLNKLFKQYHMDLQEERDIKRAVVTDTSLDHKIVGIENEAMYKPYIIKPRANLKFNFPKTKPYEALEHLSHLRGMLNLDKVVVVTGYGEVGPWGNAETRWEMESKGEFSLEGCIELAWIMGYIKYHSGPLKNGQLYTGWVDAKTNEPVDDKDVKTKYEESILDHSGIRLIEPELFHGYDPNKKTLMREIVLEHNMEPFEATAEEAAHFKHKNDDKVDIWEDKESGSWKVRFLKGATLMVPKALRFDRLVAGQIPTGWSAERYGIPKEIVDQVDPVTLYALVSTAEALIRSGITDPYEFYKYVHVSEVGNSSGSGVGGMVSYRLMYKDRFFDKDVQKDILQETFINTMAAWVNMLMLSSSGPIKPCVGACATAAISVELAVDTIQSGKAKILLAGGYDDFQEEGSNEFANMKATSNSYDEIASGRTPREMSRPATTTRAGFMEAHGSGHVVLMSASTAIEMGVPIYGIIALTNTATDKEGRS</sequence>
<dbReference type="EC" id="2.3.1.41" evidence="1"/>
<keyword evidence="2" id="KW-0596">Phosphopantetheine</keyword>
<dbReference type="Gene3D" id="3.40.47.10">
    <property type="match status" value="1"/>
</dbReference>
<evidence type="ECO:0000313" key="8">
    <source>
        <dbReference type="EMBL" id="KAJ1909020.1"/>
    </source>
</evidence>
<evidence type="ECO:0000256" key="4">
    <source>
        <dbReference type="ARBA" id="ARBA00022679"/>
    </source>
</evidence>
<keyword evidence="5" id="KW-0521">NADP</keyword>
<gene>
    <name evidence="8" type="primary">fas2_5</name>
    <name evidence="8" type="ORF">H4219_006449</name>
</gene>
<evidence type="ECO:0000256" key="5">
    <source>
        <dbReference type="ARBA" id="ARBA00022857"/>
    </source>
</evidence>
<dbReference type="CDD" id="cd00828">
    <property type="entry name" value="elong_cond_enzymes"/>
    <property type="match status" value="1"/>
</dbReference>
<dbReference type="PANTHER" id="PTHR11712">
    <property type="entry name" value="POLYKETIDE SYNTHASE-RELATED"/>
    <property type="match status" value="1"/>
</dbReference>